<keyword evidence="3" id="KW-1185">Reference proteome</keyword>
<keyword evidence="1" id="KW-1133">Transmembrane helix</keyword>
<feature type="transmembrane region" description="Helical" evidence="1">
    <location>
        <begin position="41"/>
        <end position="66"/>
    </location>
</feature>
<feature type="transmembrane region" description="Helical" evidence="1">
    <location>
        <begin position="104"/>
        <end position="123"/>
    </location>
</feature>
<organism evidence="2 3">
    <name type="scientific">Acetanaerobacterium elongatum</name>
    <dbReference type="NCBI Taxonomy" id="258515"/>
    <lineage>
        <taxon>Bacteria</taxon>
        <taxon>Bacillati</taxon>
        <taxon>Bacillota</taxon>
        <taxon>Clostridia</taxon>
        <taxon>Eubacteriales</taxon>
        <taxon>Oscillospiraceae</taxon>
        <taxon>Acetanaerobacterium</taxon>
    </lineage>
</organism>
<protein>
    <submittedName>
        <fullName evidence="2">Predicted membrane protein</fullName>
    </submittedName>
</protein>
<dbReference type="AlphaFoldDB" id="A0A1H0ETA1"/>
<feature type="transmembrane region" description="Helical" evidence="1">
    <location>
        <begin position="78"/>
        <end position="98"/>
    </location>
</feature>
<dbReference type="RefSeq" id="WP_092642474.1">
    <property type="nucleotide sequence ID" value="NZ_FNID01000036.1"/>
</dbReference>
<proteinExistence type="predicted"/>
<reference evidence="2 3" key="1">
    <citation type="submission" date="2016-10" db="EMBL/GenBank/DDBJ databases">
        <authorList>
            <person name="de Groot N.N."/>
        </authorList>
    </citation>
    <scope>NUCLEOTIDE SEQUENCE [LARGE SCALE GENOMIC DNA]</scope>
    <source>
        <strain evidence="2 3">CGMCC 1.5012</strain>
    </source>
</reference>
<dbReference type="OrthoDB" id="2048336at2"/>
<dbReference type="Proteomes" id="UP000199182">
    <property type="component" value="Unassembled WGS sequence"/>
</dbReference>
<name>A0A1H0ETA1_9FIRM</name>
<accession>A0A1H0ETA1</accession>
<gene>
    <name evidence="2" type="ORF">SAMN05192585_1366</name>
</gene>
<evidence type="ECO:0000313" key="2">
    <source>
        <dbReference type="EMBL" id="SDN85687.1"/>
    </source>
</evidence>
<dbReference type="EMBL" id="FNID01000036">
    <property type="protein sequence ID" value="SDN85687.1"/>
    <property type="molecule type" value="Genomic_DNA"/>
</dbReference>
<keyword evidence="1" id="KW-0472">Membrane</keyword>
<evidence type="ECO:0000313" key="3">
    <source>
        <dbReference type="Proteomes" id="UP000199182"/>
    </source>
</evidence>
<sequence length="129" mass="13907">MKRYKIAAVLMIIHGGLMEIGGCLSLIPSLLNGSASAGSQYFSFIVPYLQENIALMTVMGGIYGIVRVTGAIGLLKNRMWGLVLSVINCVITMALMIFMLPAGIFDGILSCTSLILILTAYFGKKQIKE</sequence>
<evidence type="ECO:0000256" key="1">
    <source>
        <dbReference type="SAM" id="Phobius"/>
    </source>
</evidence>
<keyword evidence="1" id="KW-0812">Transmembrane</keyword>